<sequence length="503" mass="57415">MDQSNPVLTLDDVCRFYHPDATFPSRIRDLPVTNESEGLLRIGNLLDQQLSVGHLSRHEMILFVTNGPHGRNIIDYLYRERVFAPYRGGDVKTTGLYYVCPRRPGSSEQQYITNSRSWVPTGLSQADRHKITEAVKTIDVVTTEESMQTFSVFLMEIANQRYSSLGIKDTLLECLIQNRATRVVVLLDYRVAKSQDLMAHMETVLAVVESGHMDKIDLLISFDEDVGSDDKIEEIVADINEAFKMAYRGREYENELLSHSFIPFKVPTDASLVAHLLGGNEQVLAPFLKEIRNKTFQFDTTDGSEPTESGTHRHMAVSNIGVEALQSTLQKIKHDILTTAVDKLERDIDNLYEVSTRHLREDRNKEITNLIVSCHALLRHMQNCAVLVIITASVFIKLLSFVKLDADFESNGKRPVLKWICNLGNRYTLTQWIMFYISLAIAYVAIHLLGTMFRSIEKLDPETYGKHKMAMKQMESIKGRLKELKNAQKLFAKEEHTTAHRRH</sequence>
<keyword evidence="3" id="KW-1185">Reference proteome</keyword>
<comment type="caution">
    <text evidence="2">The sequence shown here is derived from an EMBL/GenBank/DDBJ whole genome shotgun (WGS) entry which is preliminary data.</text>
</comment>
<dbReference type="AlphaFoldDB" id="A0A9W5TAS4"/>
<evidence type="ECO:0000256" key="1">
    <source>
        <dbReference type="SAM" id="Phobius"/>
    </source>
</evidence>
<reference evidence="2" key="1">
    <citation type="submission" date="2019-12" db="EMBL/GenBank/DDBJ databases">
        <title>Genome sequence of Babesia ovis.</title>
        <authorList>
            <person name="Yamagishi J."/>
            <person name="Sevinc F."/>
            <person name="Xuan X."/>
        </authorList>
    </citation>
    <scope>NUCLEOTIDE SEQUENCE</scope>
    <source>
        <strain evidence="2">Selcuk</strain>
    </source>
</reference>
<feature type="transmembrane region" description="Helical" evidence="1">
    <location>
        <begin position="432"/>
        <end position="450"/>
    </location>
</feature>
<protein>
    <submittedName>
        <fullName evidence="2">Pre translocase subunit, putative</fullName>
    </submittedName>
</protein>
<evidence type="ECO:0000313" key="3">
    <source>
        <dbReference type="Proteomes" id="UP001057455"/>
    </source>
</evidence>
<dbReference type="OrthoDB" id="366129at2759"/>
<keyword evidence="1" id="KW-0812">Transmembrane</keyword>
<dbReference type="Proteomes" id="UP001057455">
    <property type="component" value="Unassembled WGS sequence"/>
</dbReference>
<keyword evidence="1" id="KW-0472">Membrane</keyword>
<name>A0A9W5TAS4_BABOV</name>
<accession>A0A9W5TAS4</accession>
<organism evidence="2 3">
    <name type="scientific">Babesia ovis</name>
    <dbReference type="NCBI Taxonomy" id="5869"/>
    <lineage>
        <taxon>Eukaryota</taxon>
        <taxon>Sar</taxon>
        <taxon>Alveolata</taxon>
        <taxon>Apicomplexa</taxon>
        <taxon>Aconoidasida</taxon>
        <taxon>Piroplasmida</taxon>
        <taxon>Babesiidae</taxon>
        <taxon>Babesia</taxon>
    </lineage>
</organism>
<keyword evidence="1" id="KW-1133">Transmembrane helix</keyword>
<proteinExistence type="predicted"/>
<evidence type="ECO:0000313" key="2">
    <source>
        <dbReference type="EMBL" id="GFE54065.1"/>
    </source>
</evidence>
<dbReference type="EMBL" id="BLIY01000008">
    <property type="protein sequence ID" value="GFE54065.1"/>
    <property type="molecule type" value="Genomic_DNA"/>
</dbReference>
<gene>
    <name evidence="2" type="ORF">BaOVIS_014690</name>
</gene>